<dbReference type="CDD" id="cd05466">
    <property type="entry name" value="PBP2_LTTR_substrate"/>
    <property type="match status" value="1"/>
</dbReference>
<dbReference type="PROSITE" id="PS50931">
    <property type="entry name" value="HTH_LYSR"/>
    <property type="match status" value="1"/>
</dbReference>
<comment type="caution">
    <text evidence="6">The sequence shown here is derived from an EMBL/GenBank/DDBJ whole genome shotgun (WGS) entry which is preliminary data.</text>
</comment>
<dbReference type="AlphaFoldDB" id="A0A149PBC8"/>
<dbReference type="GO" id="GO:0003700">
    <property type="term" value="F:DNA-binding transcription factor activity"/>
    <property type="evidence" value="ECO:0007669"/>
    <property type="project" value="InterPro"/>
</dbReference>
<dbReference type="InterPro" id="IPR036388">
    <property type="entry name" value="WH-like_DNA-bd_sf"/>
</dbReference>
<proteinExistence type="inferred from homology"/>
<keyword evidence="2" id="KW-0805">Transcription regulation</keyword>
<dbReference type="RefSeq" id="WP_062137191.1">
    <property type="nucleotide sequence ID" value="NZ_LRBG01000039.1"/>
</dbReference>
<dbReference type="Gene3D" id="3.40.190.10">
    <property type="entry name" value="Periplasmic binding protein-like II"/>
    <property type="match status" value="2"/>
</dbReference>
<evidence type="ECO:0000259" key="5">
    <source>
        <dbReference type="PROSITE" id="PS50931"/>
    </source>
</evidence>
<sequence>MNTRFLESFLLVVELGSFRAAAERLHVTQAAISNRIASLEEELNARVFDRGPGELRLTPVGLRLISYGERMLELQQDMLQLGKTDQNLLGSVRIGAIESVVHTWLVDFMQHLQSSYPGIELQLSSESTDRLHRSLRDGDVDIALQTDQMIGEGIVSKACLPMTMGWVGAANAPVELDNNLPLILRQPTITLSRGSQPYLVLKDLYRRADMPLGKVHCVSSIAAIVRLVRCGFGNAMMPLPPVREEIESGELRIIASEHPLPLQALVVSYLENRASDAIRFVAELACQEADRYMRSMQAPFAPI</sequence>
<evidence type="ECO:0000313" key="6">
    <source>
        <dbReference type="EMBL" id="KXU82331.1"/>
    </source>
</evidence>
<protein>
    <submittedName>
        <fullName evidence="6">LysR family transcriptional regulator</fullName>
    </submittedName>
</protein>
<dbReference type="SUPFAM" id="SSF53850">
    <property type="entry name" value="Periplasmic binding protein-like II"/>
    <property type="match status" value="1"/>
</dbReference>
<evidence type="ECO:0000256" key="2">
    <source>
        <dbReference type="ARBA" id="ARBA00023015"/>
    </source>
</evidence>
<dbReference type="STRING" id="1399968.CI15_32805"/>
<dbReference type="FunFam" id="1.10.10.10:FF:000001">
    <property type="entry name" value="LysR family transcriptional regulator"/>
    <property type="match status" value="1"/>
</dbReference>
<dbReference type="PRINTS" id="PR00039">
    <property type="entry name" value="HTHLYSR"/>
</dbReference>
<accession>A0A149PBC8</accession>
<dbReference type="SUPFAM" id="SSF46785">
    <property type="entry name" value="Winged helix' DNA-binding domain"/>
    <property type="match status" value="1"/>
</dbReference>
<evidence type="ECO:0000256" key="1">
    <source>
        <dbReference type="ARBA" id="ARBA00009437"/>
    </source>
</evidence>
<dbReference type="EMBL" id="LRBG01000039">
    <property type="protein sequence ID" value="KXU82331.1"/>
    <property type="molecule type" value="Genomic_DNA"/>
</dbReference>
<dbReference type="OrthoDB" id="8839922at2"/>
<gene>
    <name evidence="6" type="ORF">CI15_32805</name>
</gene>
<dbReference type="InterPro" id="IPR005119">
    <property type="entry name" value="LysR_subst-bd"/>
</dbReference>
<dbReference type="GO" id="GO:0000976">
    <property type="term" value="F:transcription cis-regulatory region binding"/>
    <property type="evidence" value="ECO:0007669"/>
    <property type="project" value="TreeGrafter"/>
</dbReference>
<dbReference type="PANTHER" id="PTHR30126">
    <property type="entry name" value="HTH-TYPE TRANSCRIPTIONAL REGULATOR"/>
    <property type="match status" value="1"/>
</dbReference>
<dbReference type="Pfam" id="PF03466">
    <property type="entry name" value="LysR_substrate"/>
    <property type="match status" value="1"/>
</dbReference>
<dbReference type="Pfam" id="PF00126">
    <property type="entry name" value="HTH_1"/>
    <property type="match status" value="1"/>
</dbReference>
<feature type="domain" description="HTH lysR-type" evidence="5">
    <location>
        <begin position="1"/>
        <end position="58"/>
    </location>
</feature>
<evidence type="ECO:0000256" key="4">
    <source>
        <dbReference type="ARBA" id="ARBA00023163"/>
    </source>
</evidence>
<name>A0A149PBC8_9BURK</name>
<keyword evidence="4" id="KW-0804">Transcription</keyword>
<dbReference type="InterPro" id="IPR036390">
    <property type="entry name" value="WH_DNA-bd_sf"/>
</dbReference>
<comment type="similarity">
    <text evidence="1">Belongs to the LysR transcriptional regulatory family.</text>
</comment>
<dbReference type="InterPro" id="IPR000847">
    <property type="entry name" value="LysR_HTH_N"/>
</dbReference>
<keyword evidence="3" id="KW-0238">DNA-binding</keyword>
<organism evidence="6 7">
    <name type="scientific">Paraburkholderia monticola</name>
    <dbReference type="NCBI Taxonomy" id="1399968"/>
    <lineage>
        <taxon>Bacteria</taxon>
        <taxon>Pseudomonadati</taxon>
        <taxon>Pseudomonadota</taxon>
        <taxon>Betaproteobacteria</taxon>
        <taxon>Burkholderiales</taxon>
        <taxon>Burkholderiaceae</taxon>
        <taxon>Paraburkholderia</taxon>
    </lineage>
</organism>
<dbReference type="PANTHER" id="PTHR30126:SF77">
    <property type="entry name" value="TRANSCRIPTIONAL REGULATORY PROTEIN"/>
    <property type="match status" value="1"/>
</dbReference>
<dbReference type="Proteomes" id="UP000075613">
    <property type="component" value="Unassembled WGS sequence"/>
</dbReference>
<evidence type="ECO:0000313" key="7">
    <source>
        <dbReference type="Proteomes" id="UP000075613"/>
    </source>
</evidence>
<keyword evidence="7" id="KW-1185">Reference proteome</keyword>
<reference evidence="6 7" key="1">
    <citation type="journal article" date="2015" name="Int. J. Syst. Evol. Microbiol.">
        <title>Burkholderia monticola sp. nov., isolated from mountain soil.</title>
        <authorList>
            <person name="Baek I."/>
            <person name="Seo B."/>
            <person name="Lee I."/>
            <person name="Yi H."/>
            <person name="Chun J."/>
        </authorList>
    </citation>
    <scope>NUCLEOTIDE SEQUENCE [LARGE SCALE GENOMIC DNA]</scope>
    <source>
        <strain evidence="6 7">JC2948</strain>
    </source>
</reference>
<evidence type="ECO:0000256" key="3">
    <source>
        <dbReference type="ARBA" id="ARBA00023125"/>
    </source>
</evidence>
<dbReference type="Gene3D" id="1.10.10.10">
    <property type="entry name" value="Winged helix-like DNA-binding domain superfamily/Winged helix DNA-binding domain"/>
    <property type="match status" value="1"/>
</dbReference>